<dbReference type="Pfam" id="PF03180">
    <property type="entry name" value="Lipoprotein_9"/>
    <property type="match status" value="1"/>
</dbReference>
<dbReference type="Proteomes" id="UP000477739">
    <property type="component" value="Unassembled WGS sequence"/>
</dbReference>
<proteinExistence type="inferred from homology"/>
<evidence type="ECO:0000313" key="8">
    <source>
        <dbReference type="EMBL" id="MTH45719.1"/>
    </source>
</evidence>
<keyword evidence="3 7" id="KW-0732">Signal</keyword>
<protein>
    <submittedName>
        <fullName evidence="8">NLPA lipoprotein</fullName>
    </submittedName>
</protein>
<keyword evidence="9" id="KW-1185">Reference proteome</keyword>
<reference evidence="8 9" key="1">
    <citation type="submission" date="2019-11" db="EMBL/GenBank/DDBJ databases">
        <title>Escherichia alba sp. nov. isolated from the gut of plastic-eating superworms Zophobas atratus.</title>
        <authorList>
            <person name="Yang Y."/>
        </authorList>
    </citation>
    <scope>NUCLEOTIDE SEQUENCE [LARGE SCALE GENOMIC DNA]</scope>
    <source>
        <strain evidence="9">BIT-B35</strain>
    </source>
</reference>
<gene>
    <name evidence="8" type="ORF">GJV78_05455</name>
</gene>
<dbReference type="EMBL" id="WMJZ01000005">
    <property type="protein sequence ID" value="MTH45719.1"/>
    <property type="molecule type" value="Genomic_DNA"/>
</dbReference>
<sequence length="267" mass="29345">MRKIVLLTLSIFFAALIAGCDNNKSAETDKSALTVACTEITETILSPALPLLKEQGLNVKLVIVDNNVNVIQAVNDGSVDAGLGVHIKFMENFNTKNNGKLTMVKPYPFTTGIGLYSERYKNIADLPQGATIAIMNDAMNMDRGLRMLQDAGLIKLNGNKNSDLNLLDITENTKDLHFIDMDQIQTVRALPDVDAAVVFFTHMRNANKDFRSYIVRDGDAKDFPMGLVVLQSNVDAGWAKTLAEGLRSAPVREGIKTNFDGVFEYLD</sequence>
<organism evidence="8 9">
    <name type="scientific">Intestinirhabdus alba</name>
    <dbReference type="NCBI Taxonomy" id="2899544"/>
    <lineage>
        <taxon>Bacteria</taxon>
        <taxon>Pseudomonadati</taxon>
        <taxon>Pseudomonadota</taxon>
        <taxon>Gammaproteobacteria</taxon>
        <taxon>Enterobacterales</taxon>
        <taxon>Enterobacteriaceae</taxon>
        <taxon>Intestinirhabdus</taxon>
    </lineage>
</organism>
<evidence type="ECO:0000256" key="1">
    <source>
        <dbReference type="ARBA" id="ARBA00004635"/>
    </source>
</evidence>
<accession>A0A6L6IGF0</accession>
<dbReference type="AlphaFoldDB" id="A0A6L6IGF0"/>
<keyword evidence="4" id="KW-0472">Membrane</keyword>
<name>A0A6L6IGF0_9ENTR</name>
<comment type="similarity">
    <text evidence="2">Belongs to the NlpA lipoprotein family.</text>
</comment>
<dbReference type="Gene3D" id="3.40.190.10">
    <property type="entry name" value="Periplasmic binding protein-like II"/>
    <property type="match status" value="2"/>
</dbReference>
<dbReference type="PROSITE" id="PS51257">
    <property type="entry name" value="PROKAR_LIPOPROTEIN"/>
    <property type="match status" value="1"/>
</dbReference>
<dbReference type="GO" id="GO:0016020">
    <property type="term" value="C:membrane"/>
    <property type="evidence" value="ECO:0007669"/>
    <property type="project" value="UniProtKB-SubCell"/>
</dbReference>
<evidence type="ECO:0000256" key="6">
    <source>
        <dbReference type="ARBA" id="ARBA00023288"/>
    </source>
</evidence>
<comment type="caution">
    <text evidence="8">The sequence shown here is derived from an EMBL/GenBank/DDBJ whole genome shotgun (WGS) entry which is preliminary data.</text>
</comment>
<evidence type="ECO:0000256" key="4">
    <source>
        <dbReference type="ARBA" id="ARBA00023136"/>
    </source>
</evidence>
<dbReference type="SUPFAM" id="SSF53850">
    <property type="entry name" value="Periplasmic binding protein-like II"/>
    <property type="match status" value="1"/>
</dbReference>
<keyword evidence="5" id="KW-0564">Palmitate</keyword>
<dbReference type="OrthoDB" id="9812878at2"/>
<dbReference type="PANTHER" id="PTHR30429">
    <property type="entry name" value="D-METHIONINE-BINDING LIPOPROTEIN METQ"/>
    <property type="match status" value="1"/>
</dbReference>
<feature type="chain" id="PRO_5027093251" evidence="7">
    <location>
        <begin position="21"/>
        <end position="267"/>
    </location>
</feature>
<evidence type="ECO:0000256" key="5">
    <source>
        <dbReference type="ARBA" id="ARBA00023139"/>
    </source>
</evidence>
<feature type="signal peptide" evidence="7">
    <location>
        <begin position="1"/>
        <end position="20"/>
    </location>
</feature>
<evidence type="ECO:0000256" key="7">
    <source>
        <dbReference type="SAM" id="SignalP"/>
    </source>
</evidence>
<dbReference type="InterPro" id="IPR004872">
    <property type="entry name" value="Lipoprotein_NlpA"/>
</dbReference>
<comment type="subcellular location">
    <subcellularLocation>
        <location evidence="1">Membrane</location>
        <topology evidence="1">Lipid-anchor</topology>
    </subcellularLocation>
</comment>
<dbReference type="PANTHER" id="PTHR30429:SF0">
    <property type="entry name" value="METHIONINE-BINDING LIPOPROTEIN METQ"/>
    <property type="match status" value="1"/>
</dbReference>
<evidence type="ECO:0000256" key="2">
    <source>
        <dbReference type="ARBA" id="ARBA00008973"/>
    </source>
</evidence>
<evidence type="ECO:0000313" key="9">
    <source>
        <dbReference type="Proteomes" id="UP000477739"/>
    </source>
</evidence>
<evidence type="ECO:0000256" key="3">
    <source>
        <dbReference type="ARBA" id="ARBA00022729"/>
    </source>
</evidence>
<dbReference type="RefSeq" id="WP_155107371.1">
    <property type="nucleotide sequence ID" value="NZ_WMJZ01000005.1"/>
</dbReference>
<keyword evidence="6 8" id="KW-0449">Lipoprotein</keyword>